<evidence type="ECO:0000256" key="4">
    <source>
        <dbReference type="ARBA" id="ARBA00023203"/>
    </source>
</evidence>
<dbReference type="Pfam" id="PF00626">
    <property type="entry name" value="Gelsolin"/>
    <property type="match status" value="6"/>
</dbReference>
<dbReference type="GO" id="GO:0015629">
    <property type="term" value="C:actin cytoskeleton"/>
    <property type="evidence" value="ECO:0007669"/>
    <property type="project" value="TreeGrafter"/>
</dbReference>
<evidence type="ECO:0000259" key="5">
    <source>
        <dbReference type="PROSITE" id="PS51089"/>
    </source>
</evidence>
<proteinExistence type="inferred from homology"/>
<keyword evidence="7" id="KW-1185">Reference proteome</keyword>
<dbReference type="FunFam" id="3.40.20.10:FF:000001">
    <property type="entry name" value="Gelsolin"/>
    <property type="match status" value="1"/>
</dbReference>
<evidence type="ECO:0000313" key="6">
    <source>
        <dbReference type="EnsemblMetazoa" id="CLYHEMP018072.1"/>
    </source>
</evidence>
<dbReference type="CDD" id="cd11289">
    <property type="entry name" value="gelsolin_S2_like"/>
    <property type="match status" value="1"/>
</dbReference>
<keyword evidence="2" id="KW-0117">Actin capping</keyword>
<dbReference type="Gene3D" id="1.10.950.10">
    <property type="entry name" value="Villin headpiece domain"/>
    <property type="match status" value="1"/>
</dbReference>
<dbReference type="CDD" id="cd11293">
    <property type="entry name" value="gelsolin_S4_like"/>
    <property type="match status" value="1"/>
</dbReference>
<dbReference type="AlphaFoldDB" id="A0A7M5X4Y7"/>
<dbReference type="Pfam" id="PF02209">
    <property type="entry name" value="VHP"/>
    <property type="match status" value="1"/>
</dbReference>
<evidence type="ECO:0000313" key="7">
    <source>
        <dbReference type="Proteomes" id="UP000594262"/>
    </source>
</evidence>
<dbReference type="SUPFAM" id="SSF55753">
    <property type="entry name" value="Actin depolymerizing proteins"/>
    <property type="match status" value="6"/>
</dbReference>
<feature type="domain" description="HP" evidence="5">
    <location>
        <begin position="771"/>
        <end position="834"/>
    </location>
</feature>
<dbReference type="PRINTS" id="PR00597">
    <property type="entry name" value="GELSOLIN"/>
</dbReference>
<dbReference type="OrthoDB" id="6375767at2759"/>
<comment type="similarity">
    <text evidence="1">Belongs to the villin/gelsolin family.</text>
</comment>
<dbReference type="InterPro" id="IPR007122">
    <property type="entry name" value="Villin/Gelsolin"/>
</dbReference>
<dbReference type="PANTHER" id="PTHR11977:SF123">
    <property type="entry name" value="GELSOLIN"/>
    <property type="match status" value="1"/>
</dbReference>
<reference evidence="6" key="1">
    <citation type="submission" date="2021-01" db="UniProtKB">
        <authorList>
            <consortium name="EnsemblMetazoa"/>
        </authorList>
    </citation>
    <scope>IDENTIFICATION</scope>
</reference>
<dbReference type="Proteomes" id="UP000594262">
    <property type="component" value="Unplaced"/>
</dbReference>
<dbReference type="PROSITE" id="PS51089">
    <property type="entry name" value="HP"/>
    <property type="match status" value="1"/>
</dbReference>
<dbReference type="GO" id="GO:0005546">
    <property type="term" value="F:phosphatidylinositol-4,5-bisphosphate binding"/>
    <property type="evidence" value="ECO:0007669"/>
    <property type="project" value="TreeGrafter"/>
</dbReference>
<keyword evidence="3" id="KW-0677">Repeat</keyword>
<evidence type="ECO:0000256" key="3">
    <source>
        <dbReference type="ARBA" id="ARBA00022737"/>
    </source>
</evidence>
<dbReference type="Gene3D" id="3.40.20.10">
    <property type="entry name" value="Severin"/>
    <property type="match status" value="6"/>
</dbReference>
<protein>
    <recommendedName>
        <fullName evidence="5">HP domain-containing protein</fullName>
    </recommendedName>
</protein>
<sequence length="834" mass="95682">MMISGSQQNSPRKLSDNAFQGAGVKPGLTLWRVENFGLKKLTEDQHGLFHDGDSYLILQCEGRAAPYASHIHFWLGKKTSQDEAGTAAFKAVELDDILGGSPTQYREIQHHESRKFLSYFPKGVKYNEGGVRSGFKKSEVVNQKRLFKIKGRKRPRIFEVPLHSDSLNRGDVFILDNGSKVWVWCGAESNRSERRKGMEFARDIRDSERSGKARVLLIEDDPKMRPQKDKNDELSLFFSELGSAGPIKAADARGSDEKHERDMIAKTSLHKVTDTGGQMRVTEIATGRLRYEQMEPRDTYIVDQGGVGLFVRVGSHVSKEQKLQNLKVAVNYLRSKKYPDYTQVTMVTQGSEIPLFKQMFVNWPHKGLRMNQQTYHNGRGIAQIQQTKFDAATLHERKKRQQEKMFDDGKGKIDIWRVEDFRLVPQPKELHGTFFGGDCYVILYTYVKDRREQYIVYYWLGLKSTPDEKGTAAHMTVKMDDSLGGAPMQIRVVQGKEPEHFMRIFQGKMIVYRGGKSSGFRGHQQEVQQSGQPRLFQVHGFGPDSKKALEVEAVAASLNSNDVFLLLTQSEGFLWYGKGCSGDERELAKELAGRVAPRFADDFEKIQETKEPQRFWEFLGGRGDYASGSYFEQEIPEYPPRLFLCSNATGRFAVEEVFNFTQEDVEEDDVMLLDTHDTIYVWVGKDANSTEKKEAMTTALEYVKTDPSGRDPEKVQMVVIKQGYEPPQFTGHFEAWNDDVFAHGKSYEQIKTELRDENAGISFVQEELTKFSFDRKYPFSVLCQEEVPEGVDPTRKEYYLAPDEFYQHFKISFKEYEQKPQWKRDMLKKNAGLF</sequence>
<dbReference type="GeneID" id="136824087"/>
<dbReference type="SMART" id="SM00262">
    <property type="entry name" value="GEL"/>
    <property type="match status" value="6"/>
</dbReference>
<dbReference type="GO" id="GO:0051014">
    <property type="term" value="P:actin filament severing"/>
    <property type="evidence" value="ECO:0007669"/>
    <property type="project" value="TreeGrafter"/>
</dbReference>
<dbReference type="RefSeq" id="XP_066936353.1">
    <property type="nucleotide sequence ID" value="XM_067080252.1"/>
</dbReference>
<dbReference type="CDD" id="cd11288">
    <property type="entry name" value="gelsolin_S5_like"/>
    <property type="match status" value="1"/>
</dbReference>
<dbReference type="SMART" id="SM00153">
    <property type="entry name" value="VHP"/>
    <property type="match status" value="1"/>
</dbReference>
<evidence type="ECO:0000256" key="2">
    <source>
        <dbReference type="ARBA" id="ARBA00022467"/>
    </source>
</evidence>
<keyword evidence="4" id="KW-0009">Actin-binding</keyword>
<organism evidence="6 7">
    <name type="scientific">Clytia hemisphaerica</name>
    <dbReference type="NCBI Taxonomy" id="252671"/>
    <lineage>
        <taxon>Eukaryota</taxon>
        <taxon>Metazoa</taxon>
        <taxon>Cnidaria</taxon>
        <taxon>Hydrozoa</taxon>
        <taxon>Hydroidolina</taxon>
        <taxon>Leptothecata</taxon>
        <taxon>Obeliida</taxon>
        <taxon>Clytiidae</taxon>
        <taxon>Clytia</taxon>
    </lineage>
</organism>
<dbReference type="GO" id="GO:0008154">
    <property type="term" value="P:actin polymerization or depolymerization"/>
    <property type="evidence" value="ECO:0007669"/>
    <property type="project" value="TreeGrafter"/>
</dbReference>
<name>A0A7M5X4Y7_9CNID</name>
<dbReference type="CDD" id="cd11291">
    <property type="entry name" value="gelsolin_S6_like"/>
    <property type="match status" value="1"/>
</dbReference>
<dbReference type="GO" id="GO:0051016">
    <property type="term" value="P:barbed-end actin filament capping"/>
    <property type="evidence" value="ECO:0007669"/>
    <property type="project" value="TreeGrafter"/>
</dbReference>
<dbReference type="FunFam" id="3.40.20.10:FF:000005">
    <property type="entry name" value="Gelsolin"/>
    <property type="match status" value="1"/>
</dbReference>
<dbReference type="CDD" id="cd11290">
    <property type="entry name" value="gelsolin_S1_like"/>
    <property type="match status" value="1"/>
</dbReference>
<dbReference type="InterPro" id="IPR036886">
    <property type="entry name" value="Villin_headpiece_dom_sf"/>
</dbReference>
<dbReference type="InterPro" id="IPR007123">
    <property type="entry name" value="Gelsolin-like_dom"/>
</dbReference>
<dbReference type="SUPFAM" id="SSF47050">
    <property type="entry name" value="VHP, Villin headpiece domain"/>
    <property type="match status" value="1"/>
</dbReference>
<dbReference type="GO" id="GO:0005737">
    <property type="term" value="C:cytoplasm"/>
    <property type="evidence" value="ECO:0007669"/>
    <property type="project" value="TreeGrafter"/>
</dbReference>
<dbReference type="EnsemblMetazoa" id="CLYHEMT018072.1">
    <property type="protein sequence ID" value="CLYHEMP018072.1"/>
    <property type="gene ID" value="CLYHEMG018072"/>
</dbReference>
<dbReference type="InterPro" id="IPR003128">
    <property type="entry name" value="Villin_headpiece"/>
</dbReference>
<dbReference type="GO" id="GO:0051015">
    <property type="term" value="F:actin filament binding"/>
    <property type="evidence" value="ECO:0007669"/>
    <property type="project" value="InterPro"/>
</dbReference>
<accession>A0A7M5X4Y7</accession>
<dbReference type="PANTHER" id="PTHR11977">
    <property type="entry name" value="VILLIN"/>
    <property type="match status" value="1"/>
</dbReference>
<dbReference type="InterPro" id="IPR029006">
    <property type="entry name" value="ADF-H/Gelsolin-like_dom_sf"/>
</dbReference>
<evidence type="ECO:0000256" key="1">
    <source>
        <dbReference type="ARBA" id="ARBA00008418"/>
    </source>
</evidence>